<reference evidence="2" key="1">
    <citation type="journal article" date="2012" name="PLoS ONE">
        <title>Gene sets for utilization of primary and secondary nutrition supplies in the distal gut of endangered iberian lynx.</title>
        <authorList>
            <person name="Alcaide M."/>
            <person name="Messina E."/>
            <person name="Richter M."/>
            <person name="Bargiela R."/>
            <person name="Peplies J."/>
            <person name="Huws S.A."/>
            <person name="Newbold C.J."/>
            <person name="Golyshin P.N."/>
            <person name="Simon M.A."/>
            <person name="Lopez G."/>
            <person name="Yakimov M.M."/>
            <person name="Ferrer M."/>
        </authorList>
    </citation>
    <scope>NUCLEOTIDE SEQUENCE</scope>
</reference>
<evidence type="ECO:0000313" key="2">
    <source>
        <dbReference type="EMBL" id="EJW98282.1"/>
    </source>
</evidence>
<evidence type="ECO:0000256" key="1">
    <source>
        <dbReference type="SAM" id="MobiDB-lite"/>
    </source>
</evidence>
<organism evidence="2">
    <name type="scientific">gut metagenome</name>
    <dbReference type="NCBI Taxonomy" id="749906"/>
    <lineage>
        <taxon>unclassified sequences</taxon>
        <taxon>metagenomes</taxon>
        <taxon>organismal metagenomes</taxon>
    </lineage>
</organism>
<feature type="region of interest" description="Disordered" evidence="1">
    <location>
        <begin position="1"/>
        <end position="25"/>
    </location>
</feature>
<protein>
    <submittedName>
        <fullName evidence="2">Uncharacterized protein</fullName>
    </submittedName>
</protein>
<accession>J9G936</accession>
<dbReference type="EMBL" id="AMCI01004336">
    <property type="protein sequence ID" value="EJW98282.1"/>
    <property type="molecule type" value="Genomic_DNA"/>
</dbReference>
<comment type="caution">
    <text evidence="2">The sequence shown here is derived from an EMBL/GenBank/DDBJ whole genome shotgun (WGS) entry which is preliminary data.</text>
</comment>
<proteinExistence type="predicted"/>
<dbReference type="AlphaFoldDB" id="J9G936"/>
<name>J9G936_9ZZZZ</name>
<sequence length="73" mass="7831">MACFPSRTWATTTPTPPTSTATFLPTRQRPPIATTTAVRKVSTRPIWASVPNPCTISPWVSTSPTCGAATRRS</sequence>
<gene>
    <name evidence="2" type="ORF">EVA_13611</name>
</gene>